<protein>
    <submittedName>
        <fullName evidence="2">(Mediterranean fruit fly) hypothetical protein</fullName>
    </submittedName>
</protein>
<comment type="caution">
    <text evidence="2">The sequence shown here is derived from an EMBL/GenBank/DDBJ whole genome shotgun (WGS) entry which is preliminary data.</text>
</comment>
<proteinExistence type="predicted"/>
<organism evidence="2 3">
    <name type="scientific">Ceratitis capitata</name>
    <name type="common">Mediterranean fruit fly</name>
    <name type="synonym">Tephritis capitata</name>
    <dbReference type="NCBI Taxonomy" id="7213"/>
    <lineage>
        <taxon>Eukaryota</taxon>
        <taxon>Metazoa</taxon>
        <taxon>Ecdysozoa</taxon>
        <taxon>Arthropoda</taxon>
        <taxon>Hexapoda</taxon>
        <taxon>Insecta</taxon>
        <taxon>Pterygota</taxon>
        <taxon>Neoptera</taxon>
        <taxon>Endopterygota</taxon>
        <taxon>Diptera</taxon>
        <taxon>Brachycera</taxon>
        <taxon>Muscomorpha</taxon>
        <taxon>Tephritoidea</taxon>
        <taxon>Tephritidae</taxon>
        <taxon>Ceratitis</taxon>
        <taxon>Ceratitis</taxon>
    </lineage>
</organism>
<feature type="region of interest" description="Disordered" evidence="1">
    <location>
        <begin position="15"/>
        <end position="38"/>
    </location>
</feature>
<accession>A0A811V7M0</accession>
<evidence type="ECO:0000256" key="1">
    <source>
        <dbReference type="SAM" id="MobiDB-lite"/>
    </source>
</evidence>
<feature type="compositionally biased region" description="Low complexity" evidence="1">
    <location>
        <begin position="29"/>
        <end position="38"/>
    </location>
</feature>
<dbReference type="EMBL" id="CAJHJT010000034">
    <property type="protein sequence ID" value="CAD7005817.1"/>
    <property type="molecule type" value="Genomic_DNA"/>
</dbReference>
<evidence type="ECO:0000313" key="2">
    <source>
        <dbReference type="EMBL" id="CAD7005817.1"/>
    </source>
</evidence>
<keyword evidence="3" id="KW-1185">Reference proteome</keyword>
<evidence type="ECO:0000313" key="3">
    <source>
        <dbReference type="Proteomes" id="UP000606786"/>
    </source>
</evidence>
<feature type="region of interest" description="Disordered" evidence="1">
    <location>
        <begin position="180"/>
        <end position="199"/>
    </location>
</feature>
<reference evidence="2" key="1">
    <citation type="submission" date="2020-11" db="EMBL/GenBank/DDBJ databases">
        <authorList>
            <person name="Whitehead M."/>
        </authorList>
    </citation>
    <scope>NUCLEOTIDE SEQUENCE</scope>
    <source>
        <strain evidence="2">EGII</strain>
    </source>
</reference>
<dbReference type="AlphaFoldDB" id="A0A811V7M0"/>
<gene>
    <name evidence="2" type="ORF">CCAP1982_LOCUS14163</name>
</gene>
<name>A0A811V7M0_CERCA</name>
<dbReference type="Proteomes" id="UP000606786">
    <property type="component" value="Unassembled WGS sequence"/>
</dbReference>
<dbReference type="OrthoDB" id="6345081at2759"/>
<sequence>MLNAAKAFETEKQYGGDYVPSKQSSRRPSLASVHSTSSSVRSYSMMRFEKEVQQKEIRHEMKLRLARLQQQQHLNQNKPQIVIGDTLQHHMGAASALSRLSGMPTPSPLTPNSTDELLPSVDELQEYPPKTDDLATTIHKMAADSVAASTLTAIKQAAIGTSHALTAATTTMGATTAATTAGVSASRTSGSGGSLLTPGTPSDVAEAAAYIGPCSSSTEAL</sequence>